<dbReference type="PROSITE" id="PS51819">
    <property type="entry name" value="VOC"/>
    <property type="match status" value="1"/>
</dbReference>
<comment type="caution">
    <text evidence="2">The sequence shown here is derived from an EMBL/GenBank/DDBJ whole genome shotgun (WGS) entry which is preliminary data.</text>
</comment>
<proteinExistence type="predicted"/>
<accession>A0A3S0ZGQ6</accession>
<dbReference type="AlphaFoldDB" id="A0A3S0ZGQ6"/>
<dbReference type="InterPro" id="IPR037523">
    <property type="entry name" value="VOC_core"/>
</dbReference>
<dbReference type="Proteomes" id="UP000286912">
    <property type="component" value="Unassembled WGS sequence"/>
</dbReference>
<keyword evidence="3" id="KW-1185">Reference proteome</keyword>
<dbReference type="InterPro" id="IPR041581">
    <property type="entry name" value="Glyoxalase_6"/>
</dbReference>
<dbReference type="OrthoDB" id="5522469at2"/>
<dbReference type="InterPro" id="IPR029068">
    <property type="entry name" value="Glyas_Bleomycin-R_OHBP_Dase"/>
</dbReference>
<dbReference type="PANTHER" id="PTHR34109:SF1">
    <property type="entry name" value="VOC DOMAIN-CONTAINING PROTEIN"/>
    <property type="match status" value="1"/>
</dbReference>
<dbReference type="EMBL" id="RZHD01000002">
    <property type="protein sequence ID" value="RUR49258.1"/>
    <property type="molecule type" value="Genomic_DNA"/>
</dbReference>
<dbReference type="Gene3D" id="3.10.180.10">
    <property type="entry name" value="2,3-Dihydroxybiphenyl 1,2-Dioxygenase, domain 1"/>
    <property type="match status" value="1"/>
</dbReference>
<gene>
    <name evidence="2" type="ORF">ELY37_00700</name>
</gene>
<evidence type="ECO:0000259" key="1">
    <source>
        <dbReference type="PROSITE" id="PS51819"/>
    </source>
</evidence>
<feature type="domain" description="VOC" evidence="1">
    <location>
        <begin position="1"/>
        <end position="124"/>
    </location>
</feature>
<organism evidence="2 3">
    <name type="scientific">Vreelandella populi</name>
    <dbReference type="NCBI Taxonomy" id="2498858"/>
    <lineage>
        <taxon>Bacteria</taxon>
        <taxon>Pseudomonadati</taxon>
        <taxon>Pseudomonadota</taxon>
        <taxon>Gammaproteobacteria</taxon>
        <taxon>Oceanospirillales</taxon>
        <taxon>Halomonadaceae</taxon>
        <taxon>Vreelandella</taxon>
    </lineage>
</organism>
<reference evidence="2 3" key="1">
    <citation type="submission" date="2018-12" db="EMBL/GenBank/DDBJ databases">
        <title>three novel Halomonas strain isolated from plants.</title>
        <authorList>
            <person name="Sun C."/>
        </authorList>
    </citation>
    <scope>NUCLEOTIDE SEQUENCE [LARGE SCALE GENOMIC DNA]</scope>
    <source>
        <strain evidence="2 3">RC</strain>
    </source>
</reference>
<protein>
    <submittedName>
        <fullName evidence="2">VOC family protein</fullName>
    </submittedName>
</protein>
<dbReference type="PANTHER" id="PTHR34109">
    <property type="entry name" value="BNAUNNG04460D PROTEIN-RELATED"/>
    <property type="match status" value="1"/>
</dbReference>
<evidence type="ECO:0000313" key="2">
    <source>
        <dbReference type="EMBL" id="RUR49258.1"/>
    </source>
</evidence>
<dbReference type="Pfam" id="PF18029">
    <property type="entry name" value="Glyoxalase_6"/>
    <property type="match status" value="1"/>
</dbReference>
<dbReference type="RefSeq" id="WP_126981407.1">
    <property type="nucleotide sequence ID" value="NZ_RZHC01000010.1"/>
</dbReference>
<dbReference type="SUPFAM" id="SSF54593">
    <property type="entry name" value="Glyoxalase/Bleomycin resistance protein/Dihydroxybiphenyl dioxygenase"/>
    <property type="match status" value="1"/>
</dbReference>
<sequence length="136" mass="15221">MGLLVNIDVDDLEKAIDFYRSAFELHVGRRFGVFGVEMLGSSSPIYLLMKLPDSIAAPDTRLQRCYERHWTPVHLDFVVDDIETAVQRAVSAGAKIEKPVTTQEWGKLALMADPFGHGFCFVQFLGDGYDALVEKV</sequence>
<evidence type="ECO:0000313" key="3">
    <source>
        <dbReference type="Proteomes" id="UP000286912"/>
    </source>
</evidence>
<name>A0A3S0ZGQ6_9GAMM</name>